<gene>
    <name evidence="1" type="ORF">AB6A40_011332</name>
</gene>
<dbReference type="EMBL" id="JBGFUD010019402">
    <property type="protein sequence ID" value="MFH4984623.1"/>
    <property type="molecule type" value="Genomic_DNA"/>
</dbReference>
<reference evidence="1 2" key="1">
    <citation type="submission" date="2024-08" db="EMBL/GenBank/DDBJ databases">
        <title>Gnathostoma spinigerum genome.</title>
        <authorList>
            <person name="Gonzalez-Bertolin B."/>
            <person name="Monzon S."/>
            <person name="Zaballos A."/>
            <person name="Jimenez P."/>
            <person name="Dekumyoy P."/>
            <person name="Varona S."/>
            <person name="Cuesta I."/>
            <person name="Sumanam S."/>
            <person name="Adisakwattana P."/>
            <person name="Gasser R.B."/>
            <person name="Hernandez-Gonzalez A."/>
            <person name="Young N.D."/>
            <person name="Perteguer M.J."/>
        </authorList>
    </citation>
    <scope>NUCLEOTIDE SEQUENCE [LARGE SCALE GENOMIC DNA]</scope>
    <source>
        <strain evidence="1">AL3</strain>
        <tissue evidence="1">Liver</tissue>
    </source>
</reference>
<name>A0ABD6EXC9_9BILA</name>
<sequence length="86" mass="9186">MKVKCGFGWTNGAVLDLMVTYSKRVVVKLTGVTSAPPVAVASLNKPTILVKGTQFDLTNAITQGSIFFLFGKAFREAVSAFIKCKG</sequence>
<proteinExistence type="predicted"/>
<evidence type="ECO:0000313" key="1">
    <source>
        <dbReference type="EMBL" id="MFH4984623.1"/>
    </source>
</evidence>
<dbReference type="AlphaFoldDB" id="A0ABD6EXC9"/>
<evidence type="ECO:0000313" key="2">
    <source>
        <dbReference type="Proteomes" id="UP001608902"/>
    </source>
</evidence>
<comment type="caution">
    <text evidence="1">The sequence shown here is derived from an EMBL/GenBank/DDBJ whole genome shotgun (WGS) entry which is preliminary data.</text>
</comment>
<dbReference type="Proteomes" id="UP001608902">
    <property type="component" value="Unassembled WGS sequence"/>
</dbReference>
<keyword evidence="2" id="KW-1185">Reference proteome</keyword>
<protein>
    <submittedName>
        <fullName evidence="1">Uncharacterized protein</fullName>
    </submittedName>
</protein>
<organism evidence="1 2">
    <name type="scientific">Gnathostoma spinigerum</name>
    <dbReference type="NCBI Taxonomy" id="75299"/>
    <lineage>
        <taxon>Eukaryota</taxon>
        <taxon>Metazoa</taxon>
        <taxon>Ecdysozoa</taxon>
        <taxon>Nematoda</taxon>
        <taxon>Chromadorea</taxon>
        <taxon>Rhabditida</taxon>
        <taxon>Spirurina</taxon>
        <taxon>Gnathostomatomorpha</taxon>
        <taxon>Gnathostomatoidea</taxon>
        <taxon>Gnathostomatidae</taxon>
        <taxon>Gnathostoma</taxon>
    </lineage>
</organism>
<accession>A0ABD6EXC9</accession>